<protein>
    <submittedName>
        <fullName evidence="1">Uncharacterized protein</fullName>
    </submittedName>
</protein>
<organism evidence="1 2">
    <name type="scientific">Trifolium medium</name>
    <dbReference type="NCBI Taxonomy" id="97028"/>
    <lineage>
        <taxon>Eukaryota</taxon>
        <taxon>Viridiplantae</taxon>
        <taxon>Streptophyta</taxon>
        <taxon>Embryophyta</taxon>
        <taxon>Tracheophyta</taxon>
        <taxon>Spermatophyta</taxon>
        <taxon>Magnoliopsida</taxon>
        <taxon>eudicotyledons</taxon>
        <taxon>Gunneridae</taxon>
        <taxon>Pentapetalae</taxon>
        <taxon>rosids</taxon>
        <taxon>fabids</taxon>
        <taxon>Fabales</taxon>
        <taxon>Fabaceae</taxon>
        <taxon>Papilionoideae</taxon>
        <taxon>50 kb inversion clade</taxon>
        <taxon>NPAAA clade</taxon>
        <taxon>Hologalegina</taxon>
        <taxon>IRL clade</taxon>
        <taxon>Trifolieae</taxon>
        <taxon>Trifolium</taxon>
    </lineage>
</organism>
<feature type="non-terminal residue" evidence="1">
    <location>
        <position position="192"/>
    </location>
</feature>
<keyword evidence="2" id="KW-1185">Reference proteome</keyword>
<dbReference type="EMBL" id="LXQA010020087">
    <property type="protein sequence ID" value="MCH91284.1"/>
    <property type="molecule type" value="Genomic_DNA"/>
</dbReference>
<reference evidence="1 2" key="1">
    <citation type="journal article" date="2018" name="Front. Plant Sci.">
        <title>Red Clover (Trifolium pratense) and Zigzag Clover (T. medium) - A Picture of Genomic Similarities and Differences.</title>
        <authorList>
            <person name="Dluhosova J."/>
            <person name="Istvanek J."/>
            <person name="Nedelnik J."/>
            <person name="Repkova J."/>
        </authorList>
    </citation>
    <scope>NUCLEOTIDE SEQUENCE [LARGE SCALE GENOMIC DNA]</scope>
    <source>
        <strain evidence="2">cv. 10/8</strain>
        <tissue evidence="1">Leaf</tissue>
    </source>
</reference>
<accession>A0A392MYE2</accession>
<dbReference type="AlphaFoldDB" id="A0A392MYE2"/>
<sequence length="192" mass="21587">MVIPQRSAVSFRIDHVCDDLCSNLSCVGLERYTGEVLDRSLGHVTVGVGFTTGPSSSSSGGDLMDPYLDAWIWSRKKSFEMWLNRSLSIREVVWLLEELGRNHAYRSLVSSDSEPVVEMVKKWTRENYVFLENRNLLLWVEAKIEGVPSSYHDVDHVSSLGVDVGPSCDWALHPITGDNRLCGPFDRDCLVP</sequence>
<proteinExistence type="predicted"/>
<name>A0A392MYE2_9FABA</name>
<comment type="caution">
    <text evidence="1">The sequence shown here is derived from an EMBL/GenBank/DDBJ whole genome shotgun (WGS) entry which is preliminary data.</text>
</comment>
<dbReference type="Proteomes" id="UP000265520">
    <property type="component" value="Unassembled WGS sequence"/>
</dbReference>
<evidence type="ECO:0000313" key="2">
    <source>
        <dbReference type="Proteomes" id="UP000265520"/>
    </source>
</evidence>
<evidence type="ECO:0000313" key="1">
    <source>
        <dbReference type="EMBL" id="MCH91284.1"/>
    </source>
</evidence>